<dbReference type="EMBL" id="JAOQJZ010000022">
    <property type="protein sequence ID" value="MCU6706997.1"/>
    <property type="molecule type" value="Genomic_DNA"/>
</dbReference>
<reference evidence="2 3" key="1">
    <citation type="journal article" date="2021" name="ISME Commun">
        <title>Automated analysis of genomic sequences facilitates high-throughput and comprehensive description of bacteria.</title>
        <authorList>
            <person name="Hitch T.C.A."/>
        </authorList>
    </citation>
    <scope>NUCLEOTIDE SEQUENCE [LARGE SCALE GENOMIC DNA]</scope>
    <source>
        <strain evidence="2 3">Sanger_31</strain>
    </source>
</reference>
<accession>A0AAE3IM54</accession>
<feature type="transmembrane region" description="Helical" evidence="1">
    <location>
        <begin position="24"/>
        <end position="45"/>
    </location>
</feature>
<evidence type="ECO:0000313" key="3">
    <source>
        <dbReference type="Proteomes" id="UP001208131"/>
    </source>
</evidence>
<comment type="caution">
    <text evidence="2">The sequence shown here is derived from an EMBL/GenBank/DDBJ whole genome shotgun (WGS) entry which is preliminary data.</text>
</comment>
<proteinExistence type="predicted"/>
<keyword evidence="3" id="KW-1185">Reference proteome</keyword>
<evidence type="ECO:0000313" key="2">
    <source>
        <dbReference type="EMBL" id="MCU6706997.1"/>
    </source>
</evidence>
<keyword evidence="1" id="KW-1133">Transmembrane helix</keyword>
<dbReference type="RefSeq" id="WP_267302035.1">
    <property type="nucleotide sequence ID" value="NZ_JAOQJZ010000022.1"/>
</dbReference>
<keyword evidence="1" id="KW-0812">Transmembrane</keyword>
<gene>
    <name evidence="2" type="ORF">OCV57_13865</name>
</gene>
<dbReference type="AlphaFoldDB" id="A0AAE3IM54"/>
<organism evidence="2 3">
    <name type="scientific">Hominimerdicola aceti</name>
    <dbReference type="NCBI Taxonomy" id="2981726"/>
    <lineage>
        <taxon>Bacteria</taxon>
        <taxon>Bacillati</taxon>
        <taxon>Bacillota</taxon>
        <taxon>Clostridia</taxon>
        <taxon>Eubacteriales</taxon>
        <taxon>Oscillospiraceae</taxon>
        <taxon>Hominimerdicola</taxon>
    </lineage>
</organism>
<keyword evidence="1" id="KW-0472">Membrane</keyword>
<protein>
    <submittedName>
        <fullName evidence="2">Uncharacterized protein</fullName>
    </submittedName>
</protein>
<sequence length="148" mass="16147">MGSSLISDLGDILIKDEDISLGEVFFNAAFSGAFGAAFAGASYGFSKAFGSLLKNSSWLSKAKELFRIGKTSNANYGKITSYTTTNPKGISINFSSYNSKSFRIEFDVSRYLHYHFSSLFGSKAHVPLSPIIDSSISRVISNYFLSED</sequence>
<evidence type="ECO:0000256" key="1">
    <source>
        <dbReference type="SAM" id="Phobius"/>
    </source>
</evidence>
<dbReference type="Proteomes" id="UP001208131">
    <property type="component" value="Unassembled WGS sequence"/>
</dbReference>
<name>A0AAE3IM54_9FIRM</name>